<comment type="caution">
    <text evidence="1">The sequence shown here is derived from an EMBL/GenBank/DDBJ whole genome shotgun (WGS) entry which is preliminary data.</text>
</comment>
<proteinExistence type="predicted"/>
<evidence type="ECO:0000313" key="1">
    <source>
        <dbReference type="EMBL" id="MFB9325214.1"/>
    </source>
</evidence>
<organism evidence="1 2">
    <name type="scientific">Paenibacillus aurantiacus</name>
    <dbReference type="NCBI Taxonomy" id="1936118"/>
    <lineage>
        <taxon>Bacteria</taxon>
        <taxon>Bacillati</taxon>
        <taxon>Bacillota</taxon>
        <taxon>Bacilli</taxon>
        <taxon>Bacillales</taxon>
        <taxon>Paenibacillaceae</taxon>
        <taxon>Paenibacillus</taxon>
    </lineage>
</organism>
<name>A0ABV5KJ21_9BACL</name>
<protein>
    <submittedName>
        <fullName evidence="1">Uncharacterized protein</fullName>
    </submittedName>
</protein>
<dbReference type="RefSeq" id="WP_377490613.1">
    <property type="nucleotide sequence ID" value="NZ_JBHMDO010000009.1"/>
</dbReference>
<keyword evidence="2" id="KW-1185">Reference proteome</keyword>
<dbReference type="EMBL" id="JBHMDO010000009">
    <property type="protein sequence ID" value="MFB9325214.1"/>
    <property type="molecule type" value="Genomic_DNA"/>
</dbReference>
<evidence type="ECO:0000313" key="2">
    <source>
        <dbReference type="Proteomes" id="UP001589747"/>
    </source>
</evidence>
<reference evidence="1 2" key="1">
    <citation type="submission" date="2024-09" db="EMBL/GenBank/DDBJ databases">
        <authorList>
            <person name="Sun Q."/>
            <person name="Mori K."/>
        </authorList>
    </citation>
    <scope>NUCLEOTIDE SEQUENCE [LARGE SCALE GENOMIC DNA]</scope>
    <source>
        <strain evidence="1 2">TISTR 2452</strain>
    </source>
</reference>
<gene>
    <name evidence="1" type="ORF">ACFFSY_04685</name>
</gene>
<accession>A0ABV5KJ21</accession>
<sequence>MLFDPSIYDNLKVAFENQLYDLDNLDARITITGRRDVLDMAVMSRTFAIRFALRDVAAVEAELQLEASLAELAAEIMALEGQKSGCRLTLRFHQQVPSMNADEACARIGDVLAGIWGQDMPPRQTLQYLYTKAEPVQMYAHTAEFSFDRKIDEEQMEDIPDLLEHMLRTLEELHDARK</sequence>
<dbReference type="Proteomes" id="UP001589747">
    <property type="component" value="Unassembled WGS sequence"/>
</dbReference>